<gene>
    <name evidence="1" type="ORF">SDC9_113940</name>
</gene>
<proteinExistence type="predicted"/>
<accession>A0A645BZ85</accession>
<dbReference type="EMBL" id="VSSQ01021439">
    <property type="protein sequence ID" value="MPM67024.1"/>
    <property type="molecule type" value="Genomic_DNA"/>
</dbReference>
<evidence type="ECO:0000313" key="1">
    <source>
        <dbReference type="EMBL" id="MPM67024.1"/>
    </source>
</evidence>
<sequence>MQCGGDAANEWIEKTFPESIARDSEGHLYPTWIDCCFANGDPSTPFGHYIEQQLQQVLNVYPELDGIFVDQLCYQAFDYAHQDGLSAKNGCAVYEYGASLEKQFRKFAKALHDKNKLVLVNGAFDLECSLSADAIMSEGSDTIFATYRYLCIRRPMLIHEFPDNAFKAECMLRSALLTAAGWSLGGSPSTAYAKKVSSEAKKLYQQYLPLLEKLFGAEILLEENPLDWEPKPLAAAEIFRSRKDRRKIYVSVLQNTGSLHSEIVIKIKVKNKNIQKLCCMTVKDPEWRQLAFQIEDAWLKLVLPNNFSAALIELQGSID</sequence>
<comment type="caution">
    <text evidence="1">The sequence shown here is derived from an EMBL/GenBank/DDBJ whole genome shotgun (WGS) entry which is preliminary data.</text>
</comment>
<name>A0A645BZ85_9ZZZZ</name>
<organism evidence="1">
    <name type="scientific">bioreactor metagenome</name>
    <dbReference type="NCBI Taxonomy" id="1076179"/>
    <lineage>
        <taxon>unclassified sequences</taxon>
        <taxon>metagenomes</taxon>
        <taxon>ecological metagenomes</taxon>
    </lineage>
</organism>
<reference evidence="1" key="1">
    <citation type="submission" date="2019-08" db="EMBL/GenBank/DDBJ databases">
        <authorList>
            <person name="Kucharzyk K."/>
            <person name="Murdoch R.W."/>
            <person name="Higgins S."/>
            <person name="Loffler F."/>
        </authorList>
    </citation>
    <scope>NUCLEOTIDE SEQUENCE</scope>
</reference>
<protein>
    <submittedName>
        <fullName evidence="1">Uncharacterized protein</fullName>
    </submittedName>
</protein>
<dbReference type="AlphaFoldDB" id="A0A645BZ85"/>